<gene>
    <name evidence="1" type="ORF">AWH56_26820</name>
</gene>
<dbReference type="Proteomes" id="UP000180175">
    <property type="component" value="Chromosome"/>
</dbReference>
<evidence type="ECO:0000313" key="2">
    <source>
        <dbReference type="Proteomes" id="UP000180175"/>
    </source>
</evidence>
<accession>A0AC62A4H0</accession>
<evidence type="ECO:0000313" key="1">
    <source>
        <dbReference type="EMBL" id="XRP48492.1"/>
    </source>
</evidence>
<dbReference type="EMBL" id="CP063356">
    <property type="protein sequence ID" value="XRP48492.1"/>
    <property type="molecule type" value="Genomic_DNA"/>
</dbReference>
<keyword evidence="2" id="KW-1185">Reference proteome</keyword>
<reference evidence="1 2" key="2">
    <citation type="journal article" date="2019" name="Int. J. Syst. Evol. Microbiol.">
        <title>Anaerobacillus isosaccharinicus sp. nov., an alkaliphilic bacterium which degrades isosaccharinic acid.</title>
        <authorList>
            <person name="Bassil N.M."/>
            <person name="Lloyd J.R."/>
        </authorList>
    </citation>
    <scope>NUCLEOTIDE SEQUENCE [LARGE SCALE GENOMIC DNA]</scope>
    <source>
        <strain evidence="1 2">NB2006</strain>
    </source>
</reference>
<organism evidence="1 2">
    <name type="scientific">Anaerobacillus isosaccharinicus</name>
    <dbReference type="NCBI Taxonomy" id="1532552"/>
    <lineage>
        <taxon>Bacteria</taxon>
        <taxon>Bacillati</taxon>
        <taxon>Bacillota</taxon>
        <taxon>Bacilli</taxon>
        <taxon>Bacillales</taxon>
        <taxon>Bacillaceae</taxon>
        <taxon>Anaerobacillus</taxon>
    </lineage>
</organism>
<name>A0AC62A4H0_9BACI</name>
<protein>
    <submittedName>
        <fullName evidence="1">Uncharacterized protein</fullName>
    </submittedName>
</protein>
<reference evidence="1 2" key="1">
    <citation type="journal article" date="2017" name="Genome Announc.">
        <title>Draft Genome Sequences of Four Alkaliphilic Bacteria Belonging to the Anaerobacillus Genus.</title>
        <authorList>
            <person name="Bassil N.M."/>
            <person name="Lloyd J.R."/>
        </authorList>
    </citation>
    <scope>NUCLEOTIDE SEQUENCE [LARGE SCALE GENOMIC DNA]</scope>
    <source>
        <strain evidence="1 2">NB2006</strain>
    </source>
</reference>
<sequence length="41" mass="4723">MLLDYKFQITGQNINSFFNSSVSLAPEHEDSLVQLLHPFIE</sequence>
<proteinExistence type="predicted"/>